<keyword evidence="9" id="KW-0812">Transmembrane</keyword>
<evidence type="ECO:0000259" key="10">
    <source>
        <dbReference type="Pfam" id="PF02518"/>
    </source>
</evidence>
<dbReference type="Gene3D" id="1.20.5.1930">
    <property type="match status" value="1"/>
</dbReference>
<dbReference type="CDD" id="cd16917">
    <property type="entry name" value="HATPase_UhpB-NarQ-NarX-like"/>
    <property type="match status" value="1"/>
</dbReference>
<dbReference type="InterPro" id="IPR011712">
    <property type="entry name" value="Sig_transdc_His_kin_sub3_dim/P"/>
</dbReference>
<feature type="domain" description="Histidine kinase/HSP90-like ATPase" evidence="10">
    <location>
        <begin position="174"/>
        <end position="270"/>
    </location>
</feature>
<keyword evidence="9" id="KW-0472">Membrane</keyword>
<keyword evidence="3" id="KW-0597">Phosphoprotein</keyword>
<evidence type="ECO:0000256" key="2">
    <source>
        <dbReference type="ARBA" id="ARBA00012438"/>
    </source>
</evidence>
<dbReference type="InterPro" id="IPR050482">
    <property type="entry name" value="Sensor_HK_TwoCompSys"/>
</dbReference>
<dbReference type="PANTHER" id="PTHR24421">
    <property type="entry name" value="NITRATE/NITRITE SENSOR PROTEIN NARX-RELATED"/>
    <property type="match status" value="1"/>
</dbReference>
<keyword evidence="6 12" id="KW-0418">Kinase</keyword>
<evidence type="ECO:0000313" key="13">
    <source>
        <dbReference type="Proteomes" id="UP000618579"/>
    </source>
</evidence>
<dbReference type="PANTHER" id="PTHR24421:SF10">
    <property type="entry name" value="NITRATE_NITRITE SENSOR PROTEIN NARQ"/>
    <property type="match status" value="1"/>
</dbReference>
<sequence>MSLRIYKLFTIFVPVIIIGGFEYIRHEFLLNYLTMEAGNFAITVITLLLSYLFASWMFQSIERSNEQLTIGEARRAVYEERERLARELHDDLAQTLFFLNVKLKQGDLEEAKAAVSEIDNSLRQAIFNLRTPPEEGTGLDQRIHKFLREWRLVTGIELQEKLTIDETSFSPSEEVQLFGIVQEAFTNIRKHSMATEAEIVLEAQPHAWMLKITDNGRGLQHAEAKGKKYGIELMHKRAAELGAVFELHGRGSGTAGAETEAEAAGTGTELTVRAVDRRNRP</sequence>
<dbReference type="Pfam" id="PF02518">
    <property type="entry name" value="HATPase_c"/>
    <property type="match status" value="1"/>
</dbReference>
<dbReference type="InterPro" id="IPR036890">
    <property type="entry name" value="HATPase_C_sf"/>
</dbReference>
<evidence type="ECO:0000256" key="1">
    <source>
        <dbReference type="ARBA" id="ARBA00000085"/>
    </source>
</evidence>
<dbReference type="EMBL" id="WHNZ01000015">
    <property type="protein sequence ID" value="NOU99866.1"/>
    <property type="molecule type" value="Genomic_DNA"/>
</dbReference>
<evidence type="ECO:0000256" key="8">
    <source>
        <dbReference type="ARBA" id="ARBA00023012"/>
    </source>
</evidence>
<dbReference type="Pfam" id="PF07730">
    <property type="entry name" value="HisKA_3"/>
    <property type="match status" value="1"/>
</dbReference>
<proteinExistence type="predicted"/>
<evidence type="ECO:0000256" key="9">
    <source>
        <dbReference type="SAM" id="Phobius"/>
    </source>
</evidence>
<feature type="transmembrane region" description="Helical" evidence="9">
    <location>
        <begin position="37"/>
        <end position="58"/>
    </location>
</feature>
<keyword evidence="4" id="KW-0808">Transferase</keyword>
<evidence type="ECO:0000256" key="4">
    <source>
        <dbReference type="ARBA" id="ARBA00022679"/>
    </source>
</evidence>
<evidence type="ECO:0000259" key="11">
    <source>
        <dbReference type="Pfam" id="PF07730"/>
    </source>
</evidence>
<accession>A0ABX1ZIG6</accession>
<dbReference type="EC" id="2.7.13.3" evidence="2"/>
<evidence type="ECO:0000256" key="7">
    <source>
        <dbReference type="ARBA" id="ARBA00022840"/>
    </source>
</evidence>
<keyword evidence="8" id="KW-0902">Two-component regulatory system</keyword>
<dbReference type="Gene3D" id="3.30.565.10">
    <property type="entry name" value="Histidine kinase-like ATPase, C-terminal domain"/>
    <property type="match status" value="1"/>
</dbReference>
<gene>
    <name evidence="12" type="ORF">GC097_07545</name>
</gene>
<dbReference type="Proteomes" id="UP000618579">
    <property type="component" value="Unassembled WGS sequence"/>
</dbReference>
<comment type="catalytic activity">
    <reaction evidence="1">
        <text>ATP + protein L-histidine = ADP + protein N-phospho-L-histidine.</text>
        <dbReference type="EC" id="2.7.13.3"/>
    </reaction>
</comment>
<protein>
    <recommendedName>
        <fullName evidence="2">histidine kinase</fullName>
        <ecNumber evidence="2">2.7.13.3</ecNumber>
    </recommendedName>
</protein>
<feature type="domain" description="Signal transduction histidine kinase subgroup 3 dimerisation and phosphoacceptor" evidence="11">
    <location>
        <begin position="80"/>
        <end position="130"/>
    </location>
</feature>
<evidence type="ECO:0000256" key="6">
    <source>
        <dbReference type="ARBA" id="ARBA00022777"/>
    </source>
</evidence>
<reference evidence="12 13" key="1">
    <citation type="submission" date="2019-10" db="EMBL/GenBank/DDBJ databases">
        <title>Description of Paenibacillus pedi sp. nov.</title>
        <authorList>
            <person name="Carlier A."/>
            <person name="Qi S."/>
        </authorList>
    </citation>
    <scope>NUCLEOTIDE SEQUENCE [LARGE SCALE GENOMIC DNA]</scope>
    <source>
        <strain evidence="12 13">LMG 31457</strain>
    </source>
</reference>
<keyword evidence="7" id="KW-0067">ATP-binding</keyword>
<keyword evidence="5" id="KW-0547">Nucleotide-binding</keyword>
<dbReference type="SUPFAM" id="SSF55874">
    <property type="entry name" value="ATPase domain of HSP90 chaperone/DNA topoisomerase II/histidine kinase"/>
    <property type="match status" value="1"/>
</dbReference>
<dbReference type="InterPro" id="IPR003594">
    <property type="entry name" value="HATPase_dom"/>
</dbReference>
<dbReference type="RefSeq" id="WP_171682717.1">
    <property type="nucleotide sequence ID" value="NZ_WHNZ01000015.1"/>
</dbReference>
<evidence type="ECO:0000256" key="3">
    <source>
        <dbReference type="ARBA" id="ARBA00022553"/>
    </source>
</evidence>
<name>A0ABX1ZIG6_9BACL</name>
<dbReference type="GO" id="GO:0016301">
    <property type="term" value="F:kinase activity"/>
    <property type="evidence" value="ECO:0007669"/>
    <property type="project" value="UniProtKB-KW"/>
</dbReference>
<evidence type="ECO:0000256" key="5">
    <source>
        <dbReference type="ARBA" id="ARBA00022741"/>
    </source>
</evidence>
<comment type="caution">
    <text evidence="12">The sequence shown here is derived from an EMBL/GenBank/DDBJ whole genome shotgun (WGS) entry which is preliminary data.</text>
</comment>
<keyword evidence="13" id="KW-1185">Reference proteome</keyword>
<evidence type="ECO:0000313" key="12">
    <source>
        <dbReference type="EMBL" id="NOU99866.1"/>
    </source>
</evidence>
<keyword evidence="9" id="KW-1133">Transmembrane helix</keyword>
<feature type="transmembrane region" description="Helical" evidence="9">
    <location>
        <begin position="6"/>
        <end position="25"/>
    </location>
</feature>
<organism evidence="12 13">
    <name type="scientific">Paenibacillus planticolens</name>
    <dbReference type="NCBI Taxonomy" id="2654976"/>
    <lineage>
        <taxon>Bacteria</taxon>
        <taxon>Bacillati</taxon>
        <taxon>Bacillota</taxon>
        <taxon>Bacilli</taxon>
        <taxon>Bacillales</taxon>
        <taxon>Paenibacillaceae</taxon>
        <taxon>Paenibacillus</taxon>
    </lineage>
</organism>